<feature type="region of interest" description="Disordered" evidence="1">
    <location>
        <begin position="46"/>
        <end position="94"/>
    </location>
</feature>
<comment type="caution">
    <text evidence="2">The sequence shown here is derived from an EMBL/GenBank/DDBJ whole genome shotgun (WGS) entry which is preliminary data.</text>
</comment>
<name>A0ABR2PXK4_9ROSI</name>
<sequence length="94" mass="10323">MLDSIEETVGLSAQVCYAYGSCSPLPLIMGLVPYRPSKHRSHVWCQPGPSLGRRNGLDQSPGSELDYPVRFEPKRVSPEGPRMSGDEARTVAHL</sequence>
<dbReference type="Proteomes" id="UP001396334">
    <property type="component" value="Unassembled WGS sequence"/>
</dbReference>
<feature type="compositionally biased region" description="Basic and acidic residues" evidence="1">
    <location>
        <begin position="84"/>
        <end position="94"/>
    </location>
</feature>
<feature type="compositionally biased region" description="Basic and acidic residues" evidence="1">
    <location>
        <begin position="67"/>
        <end position="77"/>
    </location>
</feature>
<dbReference type="EMBL" id="JBBPBN010000049">
    <property type="protein sequence ID" value="KAK8993134.1"/>
    <property type="molecule type" value="Genomic_DNA"/>
</dbReference>
<evidence type="ECO:0000313" key="2">
    <source>
        <dbReference type="EMBL" id="KAK8993134.1"/>
    </source>
</evidence>
<proteinExistence type="predicted"/>
<accession>A0ABR2PXK4</accession>
<keyword evidence="3" id="KW-1185">Reference proteome</keyword>
<gene>
    <name evidence="2" type="ORF">V6N11_033238</name>
</gene>
<organism evidence="2 3">
    <name type="scientific">Hibiscus sabdariffa</name>
    <name type="common">roselle</name>
    <dbReference type="NCBI Taxonomy" id="183260"/>
    <lineage>
        <taxon>Eukaryota</taxon>
        <taxon>Viridiplantae</taxon>
        <taxon>Streptophyta</taxon>
        <taxon>Embryophyta</taxon>
        <taxon>Tracheophyta</taxon>
        <taxon>Spermatophyta</taxon>
        <taxon>Magnoliopsida</taxon>
        <taxon>eudicotyledons</taxon>
        <taxon>Gunneridae</taxon>
        <taxon>Pentapetalae</taxon>
        <taxon>rosids</taxon>
        <taxon>malvids</taxon>
        <taxon>Malvales</taxon>
        <taxon>Malvaceae</taxon>
        <taxon>Malvoideae</taxon>
        <taxon>Hibiscus</taxon>
    </lineage>
</organism>
<evidence type="ECO:0000313" key="3">
    <source>
        <dbReference type="Proteomes" id="UP001396334"/>
    </source>
</evidence>
<reference evidence="2 3" key="1">
    <citation type="journal article" date="2024" name="G3 (Bethesda)">
        <title>Genome assembly of Hibiscus sabdariffa L. provides insights into metabolisms of medicinal natural products.</title>
        <authorList>
            <person name="Kim T."/>
        </authorList>
    </citation>
    <scope>NUCLEOTIDE SEQUENCE [LARGE SCALE GENOMIC DNA]</scope>
    <source>
        <strain evidence="2">TK-2024</strain>
        <tissue evidence="2">Old leaves</tissue>
    </source>
</reference>
<protein>
    <submittedName>
        <fullName evidence="2">Uncharacterized protein</fullName>
    </submittedName>
</protein>
<evidence type="ECO:0000256" key="1">
    <source>
        <dbReference type="SAM" id="MobiDB-lite"/>
    </source>
</evidence>